<dbReference type="KEGG" id="aacx:DEACI_3856"/>
<dbReference type="EMBL" id="CDGJ01000109">
    <property type="protein sequence ID" value="CEJ08992.1"/>
    <property type="molecule type" value="Genomic_DNA"/>
</dbReference>
<sequence>MVTGADGFIGRNLAGALAGLEDVEILRFDLGNAREELREMAEVADFVFHLAGVDCSQDVEEYDAGNRRLTEELVACLRQVGRKIPILLSSSTEAETEHPYGRSKRGAEAAVLGYAKDTGAPVFVYRLPSVFGKWCLPNYNSLVATFCHNIANDLPITISDPGVTLSLVHVDDVVGEFMGQLEGKFGPQLPVAALLSENHWTPYAVYPVYPLKLGQVADLLYYFKAGRDNLTIPNVGDEFTRKLYCTYLSYLPENRFSYPLRAKAAAGSPFVEFFRTPDRGQVSVHVLKPGSTMGNHWHHSRCEKLLVASGRGVVRLRTVHADKVLAYFVSGGNPEVVDIPSGFAHHIQNLGDTDLVMVLWANKPFDPECPDTILLEV</sequence>
<protein>
    <submittedName>
        <fullName evidence="3">NAD dependent epimerase/dehydratase family</fullName>
    </submittedName>
    <submittedName>
        <fullName evidence="4">NAD-dependent epimerase/dehydratase</fullName>
    </submittedName>
</protein>
<reference evidence="3" key="2">
    <citation type="submission" date="2020-01" db="EMBL/GenBank/DDBJ databases">
        <authorList>
            <person name="Hornung B."/>
        </authorList>
    </citation>
    <scope>NUCLEOTIDE SEQUENCE</scope>
    <source>
        <strain evidence="3">PacBioINE</strain>
    </source>
</reference>
<dbReference type="Pfam" id="PF14667">
    <property type="entry name" value="Polysacc_synt_C"/>
    <property type="match status" value="1"/>
</dbReference>
<evidence type="ECO:0000313" key="3">
    <source>
        <dbReference type="EMBL" id="CAA7603033.1"/>
    </source>
</evidence>
<dbReference type="Gene3D" id="3.40.50.720">
    <property type="entry name" value="NAD(P)-binding Rossmann-like Domain"/>
    <property type="match status" value="1"/>
</dbReference>
<proteinExistence type="predicted"/>
<evidence type="ECO:0000259" key="1">
    <source>
        <dbReference type="Pfam" id="PF01370"/>
    </source>
</evidence>
<dbReference type="InterPro" id="IPR050177">
    <property type="entry name" value="Lipid_A_modif_metabolic_enz"/>
</dbReference>
<keyword evidence="5" id="KW-1185">Reference proteome</keyword>
<feature type="domain" description="NAD-dependent epimerase/dehydratase" evidence="1">
    <location>
        <begin position="1"/>
        <end position="174"/>
    </location>
</feature>
<accession>A0A8S0VYI0</accession>
<reference evidence="4" key="1">
    <citation type="submission" date="2014-11" db="EMBL/GenBank/DDBJ databases">
        <authorList>
            <person name="Hornung B.V."/>
        </authorList>
    </citation>
    <scope>NUCLEOTIDE SEQUENCE</scope>
    <source>
        <strain evidence="4">INE</strain>
    </source>
</reference>
<dbReference type="Pfam" id="PF01370">
    <property type="entry name" value="Epimerase"/>
    <property type="match status" value="1"/>
</dbReference>
<dbReference type="InterPro" id="IPR011051">
    <property type="entry name" value="RmlC_Cupin_sf"/>
</dbReference>
<evidence type="ECO:0000313" key="4">
    <source>
        <dbReference type="EMBL" id="CEJ08992.1"/>
    </source>
</evidence>
<dbReference type="PANTHER" id="PTHR43245">
    <property type="entry name" value="BIFUNCTIONAL POLYMYXIN RESISTANCE PROTEIN ARNA"/>
    <property type="match status" value="1"/>
</dbReference>
<dbReference type="EMBL" id="LR746496">
    <property type="protein sequence ID" value="CAA7603033.1"/>
    <property type="molecule type" value="Genomic_DNA"/>
</dbReference>
<gene>
    <name evidence="4" type="ORF">DEACI_3474</name>
    <name evidence="3" type="ORF">DEACI_3856</name>
</gene>
<organism evidence="3">
    <name type="scientific">Acididesulfobacillus acetoxydans</name>
    <dbReference type="NCBI Taxonomy" id="1561005"/>
    <lineage>
        <taxon>Bacteria</taxon>
        <taxon>Bacillati</taxon>
        <taxon>Bacillota</taxon>
        <taxon>Clostridia</taxon>
        <taxon>Eubacteriales</taxon>
        <taxon>Peptococcaceae</taxon>
        <taxon>Acididesulfobacillus</taxon>
    </lineage>
</organism>
<dbReference type="InterPro" id="IPR014710">
    <property type="entry name" value="RmlC-like_jellyroll"/>
</dbReference>
<dbReference type="AlphaFoldDB" id="A0A8S0VYI0"/>
<dbReference type="InterPro" id="IPR001509">
    <property type="entry name" value="Epimerase_deHydtase"/>
</dbReference>
<dbReference type="InterPro" id="IPR036291">
    <property type="entry name" value="NAD(P)-bd_dom_sf"/>
</dbReference>
<dbReference type="Gene3D" id="2.60.120.10">
    <property type="entry name" value="Jelly Rolls"/>
    <property type="match status" value="1"/>
</dbReference>
<evidence type="ECO:0000313" key="5">
    <source>
        <dbReference type="Proteomes" id="UP001071230"/>
    </source>
</evidence>
<evidence type="ECO:0000259" key="2">
    <source>
        <dbReference type="Pfam" id="PF14667"/>
    </source>
</evidence>
<feature type="domain" description="Capsular polysaccharide assembling protein CapF C-terminal" evidence="2">
    <location>
        <begin position="270"/>
        <end position="373"/>
    </location>
</feature>
<dbReference type="InterPro" id="IPR029303">
    <property type="entry name" value="CapF_C"/>
</dbReference>
<dbReference type="Proteomes" id="UP001071230">
    <property type="component" value="Unassembled WGS sequence"/>
</dbReference>
<dbReference type="SUPFAM" id="SSF51182">
    <property type="entry name" value="RmlC-like cupins"/>
    <property type="match status" value="1"/>
</dbReference>
<dbReference type="SUPFAM" id="SSF51735">
    <property type="entry name" value="NAD(P)-binding Rossmann-fold domains"/>
    <property type="match status" value="1"/>
</dbReference>
<dbReference type="PANTHER" id="PTHR43245:SF55">
    <property type="entry name" value="NAD(P)-BINDING DOMAIN-CONTAINING PROTEIN"/>
    <property type="match status" value="1"/>
</dbReference>
<dbReference type="Proteomes" id="UP000836597">
    <property type="component" value="Chromosome"/>
</dbReference>
<name>A0A8S0VYI0_9FIRM</name>